<dbReference type="SUPFAM" id="SSF51735">
    <property type="entry name" value="NAD(P)-binding Rossmann-fold domains"/>
    <property type="match status" value="1"/>
</dbReference>
<sequence length="132" mass="14427">ALCEGFDRAVYDLRILTDFESVQRIEAPPNVAIGTIPGDAPIEQNMREILCCLFDAPETPAVEGDERTDRVLLEMAYKPAVTPLTQLASNAGWITIPGLEPLVGQGVHQFKLWTGITPLYDIARDAVMGTSK</sequence>
<accession>A0ABR0LS89</accession>
<feature type="non-terminal residue" evidence="2">
    <location>
        <position position="1"/>
    </location>
</feature>
<protein>
    <submittedName>
        <fullName evidence="2">3-dehydroquinate dehydratase (3-dehydroquinase)</fullName>
    </submittedName>
</protein>
<dbReference type="Pfam" id="PF18317">
    <property type="entry name" value="SDH_C"/>
    <property type="match status" value="1"/>
</dbReference>
<gene>
    <name evidence="2" type="primary">ARO1_9</name>
    <name evidence="2" type="ORF">LTR16_011613</name>
</gene>
<evidence type="ECO:0000313" key="3">
    <source>
        <dbReference type="Proteomes" id="UP001357485"/>
    </source>
</evidence>
<organism evidence="2 3">
    <name type="scientific">Cryomyces antarcticus</name>
    <dbReference type="NCBI Taxonomy" id="329879"/>
    <lineage>
        <taxon>Eukaryota</taxon>
        <taxon>Fungi</taxon>
        <taxon>Dikarya</taxon>
        <taxon>Ascomycota</taxon>
        <taxon>Pezizomycotina</taxon>
        <taxon>Dothideomycetes</taxon>
        <taxon>Dothideomycetes incertae sedis</taxon>
        <taxon>Cryomyces</taxon>
    </lineage>
</organism>
<name>A0ABR0LS89_9PEZI</name>
<dbReference type="InterPro" id="IPR041121">
    <property type="entry name" value="SDH_C"/>
</dbReference>
<comment type="caution">
    <text evidence="2">The sequence shown here is derived from an EMBL/GenBank/DDBJ whole genome shotgun (WGS) entry which is preliminary data.</text>
</comment>
<dbReference type="EMBL" id="JAVRRA010011868">
    <property type="protein sequence ID" value="KAK5239688.1"/>
    <property type="molecule type" value="Genomic_DNA"/>
</dbReference>
<proteinExistence type="predicted"/>
<dbReference type="Proteomes" id="UP001357485">
    <property type="component" value="Unassembled WGS sequence"/>
</dbReference>
<keyword evidence="3" id="KW-1185">Reference proteome</keyword>
<evidence type="ECO:0000259" key="1">
    <source>
        <dbReference type="Pfam" id="PF18317"/>
    </source>
</evidence>
<reference evidence="2 3" key="1">
    <citation type="submission" date="2023-08" db="EMBL/GenBank/DDBJ databases">
        <title>Black Yeasts Isolated from many extreme environments.</title>
        <authorList>
            <person name="Coleine C."/>
            <person name="Stajich J.E."/>
            <person name="Selbmann L."/>
        </authorList>
    </citation>
    <scope>NUCLEOTIDE SEQUENCE [LARGE SCALE GENOMIC DNA]</scope>
    <source>
        <strain evidence="2 3">CCFEE 536</strain>
    </source>
</reference>
<feature type="domain" description="SDH C-terminal" evidence="1">
    <location>
        <begin position="98"/>
        <end position="128"/>
    </location>
</feature>
<evidence type="ECO:0000313" key="2">
    <source>
        <dbReference type="EMBL" id="KAK5239688.1"/>
    </source>
</evidence>
<dbReference type="InterPro" id="IPR036291">
    <property type="entry name" value="NAD(P)-bd_dom_sf"/>
</dbReference>
<dbReference type="Gene3D" id="3.40.50.720">
    <property type="entry name" value="NAD(P)-binding Rossmann-like Domain"/>
    <property type="match status" value="1"/>
</dbReference>